<evidence type="ECO:0000313" key="3">
    <source>
        <dbReference type="EMBL" id="KNC36231.1"/>
    </source>
</evidence>
<feature type="repeat" description="WD" evidence="1">
    <location>
        <begin position="519"/>
        <end position="552"/>
    </location>
</feature>
<dbReference type="PROSITE" id="PS50294">
    <property type="entry name" value="WD_REPEATS_REGION"/>
    <property type="match status" value="1"/>
</dbReference>
<dbReference type="PROSITE" id="PS50082">
    <property type="entry name" value="WD_REPEATS_2"/>
    <property type="match status" value="1"/>
</dbReference>
<dbReference type="AlphaFoldDB" id="A0A0L0CVH8"/>
<dbReference type="InterPro" id="IPR001680">
    <property type="entry name" value="WD40_rpt"/>
</dbReference>
<dbReference type="InterPro" id="IPR027145">
    <property type="entry name" value="PWP2"/>
</dbReference>
<feature type="compositionally biased region" description="Basic and acidic residues" evidence="2">
    <location>
        <begin position="257"/>
        <end position="314"/>
    </location>
</feature>
<keyword evidence="1" id="KW-0853">WD repeat</keyword>
<feature type="region of interest" description="Disordered" evidence="2">
    <location>
        <begin position="257"/>
        <end position="346"/>
    </location>
</feature>
<dbReference type="OrthoDB" id="3142434at2759"/>
<dbReference type="InterPro" id="IPR015943">
    <property type="entry name" value="WD40/YVTN_repeat-like_dom_sf"/>
</dbReference>
<dbReference type="PANTHER" id="PTHR19858:SF0">
    <property type="entry name" value="PERIODIC TRYPTOPHAN PROTEIN 2 HOMOLOG"/>
    <property type="match status" value="1"/>
</dbReference>
<feature type="compositionally biased region" description="Low complexity" evidence="2">
    <location>
        <begin position="329"/>
        <end position="344"/>
    </location>
</feature>
<reference evidence="4" key="1">
    <citation type="submission" date="2015-07" db="EMBL/GenBank/DDBJ databases">
        <title>Annotation of Plasmodium falciparum RAJ116.</title>
        <authorList>
            <consortium name="The Broad Institute Genome Sequencing Platform"/>
            <person name="Volkman S.K."/>
            <person name="Neafsey D.E."/>
            <person name="Dash A.P."/>
            <person name="Chitnis C.E."/>
            <person name="Hartl D.L."/>
            <person name="Young S.K."/>
            <person name="Zeng Q."/>
            <person name="Koehrsen M."/>
            <person name="Alvarado L."/>
            <person name="Berlin A."/>
            <person name="Borenstein D."/>
            <person name="Chapman S.B."/>
            <person name="Chen Z."/>
            <person name="Engels R."/>
            <person name="Freedman E."/>
            <person name="Gellesch M."/>
            <person name="Goldberg J."/>
            <person name="Griggs A."/>
            <person name="Gujja S."/>
            <person name="Heilman E.R."/>
            <person name="Heiman D.I."/>
            <person name="Howarth C."/>
            <person name="Jen D."/>
            <person name="Larson L."/>
            <person name="Mehta T."/>
            <person name="Neiman D."/>
            <person name="Park D."/>
            <person name="Pearson M."/>
            <person name="Roberts A."/>
            <person name="Saif S."/>
            <person name="Shea T."/>
            <person name="Shenoy N."/>
            <person name="Sisk P."/>
            <person name="Stolte C."/>
            <person name="Sykes S."/>
            <person name="Walk T."/>
            <person name="White J."/>
            <person name="Yandava C."/>
            <person name="Haas B."/>
            <person name="Henn M.R."/>
            <person name="Nusbaum C."/>
            <person name="Birren B."/>
        </authorList>
    </citation>
    <scope>NUCLEOTIDE SEQUENCE [LARGE SCALE GENOMIC DNA]</scope>
    <source>
        <strain evidence="4">RAJ116</strain>
    </source>
</reference>
<dbReference type="InterPro" id="IPR036322">
    <property type="entry name" value="WD40_repeat_dom_sf"/>
</dbReference>
<dbReference type="FunFam" id="2.130.10.10:FF:001209">
    <property type="entry name" value="Periodic tryptophan protein 2"/>
    <property type="match status" value="1"/>
</dbReference>
<protein>
    <submittedName>
        <fullName evidence="3">Wd repeat protein</fullName>
    </submittedName>
</protein>
<dbReference type="GO" id="GO:0000462">
    <property type="term" value="P:maturation of SSU-rRNA from tricistronic rRNA transcript (SSU-rRNA, 5.8S rRNA, LSU-rRNA)"/>
    <property type="evidence" value="ECO:0007669"/>
    <property type="project" value="TreeGrafter"/>
</dbReference>
<dbReference type="EMBL" id="GG664057">
    <property type="protein sequence ID" value="KNC36231.1"/>
    <property type="molecule type" value="Genomic_DNA"/>
</dbReference>
<dbReference type="GO" id="GO:0032040">
    <property type="term" value="C:small-subunit processome"/>
    <property type="evidence" value="ECO:0007669"/>
    <property type="project" value="TreeGrafter"/>
</dbReference>
<dbReference type="SUPFAM" id="SSF50978">
    <property type="entry name" value="WD40 repeat-like"/>
    <property type="match status" value="2"/>
</dbReference>
<sequence length="1044" mass="120049">MLNYTLSNICGCFYTGGKILFSNDGNSLFVPVSNRINIYDLSNNSCNTLKSESRNDIRHITIHPSMEIIITIDKFGYGCVINLLKDQIISRILFKSKTGVVTSFNYNNMLTPQEEQDVVNSAMFTNSGKYFLITVGRRVVIWKSPCKQNNYKLIKYNDICFHSLNVISIDISTDDKYFLTTSYDMTIRIHTVKKEKKIKPTILGGNKTTIVGAFFSKNGNFIFSVNKSGLIIIWSYEAQTGVDEKCENFEAEKVYEDVSRDDNKGDEDVSMDDNKGDEDVSRDDNKSDEDVSRDDENISSDNEKKKNRKEEKWSKICARNNKIKDNSNKNKNNNHHNNNNNNNDYFNSSVKRAFEKRWRYKRIYYCNQEKNEEVIRSCFNKEKDIFVIAFSSGRFGIYSTPDMISLYNISINTNTIDDITINTDGEWIALGEGNNGTIIIWEWKSESYILKQNTTNKNVKCVRFSPIISHLKIGSHIIDNSSTYHESDNFTSKFVIVTGNEDGTIKLYDYLSFINFVTFTAHTNTVTDICFLPQGNAFISCSLDGTVRAFDLLRYRNFKIYTPDVITDLNHYSNNMNDLNSSGKKKVDKKLNVQFLCVGVNISGNIVAAGGRGNEYVVYIWNVQTGKCIDKLFGHNSPIIKICFSTNLKNEGVIASCSWSKNVLIWDLYARQNKGSKYEEITTSHDISYMCFDPRGNDILAVCTLRTIEGARDIKRGRLLGEQKKVDNVDEESMYEEDLEDQGNNTIVNQNCYFTSIDYIHNGNYIVGCANCSVSLYIYDTNLYLLIKIIDLTKNYCVDGQINEDYLNSKLKKYKFLLNQLHISGDDRHIAVACNTGLYVFTKDYQYQYIPSIKNIYKGLISPNIYVPKFLTQNVNLNNLKNSLKKKEYMKAFILSLALNNYENILEVYENIPYNIIPLCVKVLTKPFLFILINFIKTLLINDTIKHIHLHLFYLNSLFTTHFNVFLNNDFYNHMNNNKSIKNSQDKNKTSTQNVMSNTSSLFSSDEIRTSLLLILKQIFTINNGLQYLYSNNINVLKYLSLKE</sequence>
<dbReference type="GO" id="GO:0034388">
    <property type="term" value="C:Pwp2p-containing subcomplex of 90S preribosome"/>
    <property type="evidence" value="ECO:0007669"/>
    <property type="project" value="TreeGrafter"/>
</dbReference>
<accession>A0A0L0CVH8</accession>
<reference evidence="4" key="2">
    <citation type="submission" date="2015-07" db="EMBL/GenBank/DDBJ databases">
        <title>The genome sequence of Plasmodium falciparum RAJ116.</title>
        <authorList>
            <consortium name="The Broad Institute Genome Sequencing Platform"/>
            <person name="Volkman S.K."/>
            <person name="Neafsey D.E."/>
            <person name="Dash A.P."/>
            <person name="Chitnis C.E."/>
            <person name="Hartl D.L."/>
            <person name="Young S.K."/>
            <person name="Kodira C.D."/>
            <person name="Zeng Q."/>
            <person name="Koehrsen M."/>
            <person name="Godfrey P."/>
            <person name="Alvarado L."/>
            <person name="Berlin A."/>
            <person name="Borenstein D."/>
            <person name="Chen Z."/>
            <person name="Engels R."/>
            <person name="Freedman E."/>
            <person name="Gellesch M."/>
            <person name="Goldberg J."/>
            <person name="Griggs A."/>
            <person name="Gujja S."/>
            <person name="Heiman D."/>
            <person name="Hepburn T."/>
            <person name="Howarth C."/>
            <person name="Jen D."/>
            <person name="Larson L."/>
            <person name="Lewis B."/>
            <person name="Mehta T."/>
            <person name="Park D."/>
            <person name="Pearson M."/>
            <person name="Roberts A."/>
            <person name="Saif S."/>
            <person name="Shea T."/>
            <person name="Shenoy N."/>
            <person name="Sisk P."/>
            <person name="Stolte C."/>
            <person name="Sykes S."/>
            <person name="Walk T."/>
            <person name="White J."/>
            <person name="Yandava C."/>
            <person name="Wirth D.F."/>
            <person name="Nusbaum C."/>
            <person name="Birren B."/>
        </authorList>
    </citation>
    <scope>NUCLEOTIDE SEQUENCE [LARGE SCALE GENOMIC DNA]</scope>
    <source>
        <strain evidence="4">RAJ116</strain>
    </source>
</reference>
<dbReference type="PANTHER" id="PTHR19858">
    <property type="entry name" value="WD40 REPEAT PROTEIN"/>
    <property type="match status" value="1"/>
</dbReference>
<gene>
    <name evidence="3" type="ORF">PFLG_01244</name>
</gene>
<dbReference type="SMART" id="SM00320">
    <property type="entry name" value="WD40"/>
    <property type="match status" value="8"/>
</dbReference>
<organism evidence="3 4">
    <name type="scientific">Plasmodium falciparum RAJ116</name>
    <dbReference type="NCBI Taxonomy" id="580058"/>
    <lineage>
        <taxon>Eukaryota</taxon>
        <taxon>Sar</taxon>
        <taxon>Alveolata</taxon>
        <taxon>Apicomplexa</taxon>
        <taxon>Aconoidasida</taxon>
        <taxon>Haemosporida</taxon>
        <taxon>Plasmodiidae</taxon>
        <taxon>Plasmodium</taxon>
        <taxon>Plasmodium (Laverania)</taxon>
    </lineage>
</organism>
<dbReference type="GO" id="GO:0000028">
    <property type="term" value="P:ribosomal small subunit assembly"/>
    <property type="evidence" value="ECO:0007669"/>
    <property type="project" value="TreeGrafter"/>
</dbReference>
<evidence type="ECO:0000313" key="4">
    <source>
        <dbReference type="Proteomes" id="UP000054566"/>
    </source>
</evidence>
<evidence type="ECO:0000256" key="1">
    <source>
        <dbReference type="PROSITE-ProRule" id="PRU00221"/>
    </source>
</evidence>
<name>A0A0L0CVH8_PLAFA</name>
<dbReference type="Proteomes" id="UP000054566">
    <property type="component" value="Unassembled WGS sequence"/>
</dbReference>
<evidence type="ECO:0000256" key="2">
    <source>
        <dbReference type="SAM" id="MobiDB-lite"/>
    </source>
</evidence>
<proteinExistence type="predicted"/>
<dbReference type="Pfam" id="PF00400">
    <property type="entry name" value="WD40"/>
    <property type="match status" value="3"/>
</dbReference>
<dbReference type="Gene3D" id="2.130.10.10">
    <property type="entry name" value="YVTN repeat-like/Quinoprotein amine dehydrogenase"/>
    <property type="match status" value="3"/>
</dbReference>